<dbReference type="InterPro" id="IPR009057">
    <property type="entry name" value="Homeodomain-like_sf"/>
</dbReference>
<organism evidence="4 5">
    <name type="scientific">Chitinophaga solisilvae</name>
    <dbReference type="NCBI Taxonomy" id="1233460"/>
    <lineage>
        <taxon>Bacteria</taxon>
        <taxon>Pseudomonadati</taxon>
        <taxon>Bacteroidota</taxon>
        <taxon>Chitinophagia</taxon>
        <taxon>Chitinophagales</taxon>
        <taxon>Chitinophagaceae</taxon>
        <taxon>Chitinophaga</taxon>
    </lineage>
</organism>
<dbReference type="EMBL" id="RIAR02000001">
    <property type="protein sequence ID" value="NSL85931.1"/>
    <property type="molecule type" value="Genomic_DNA"/>
</dbReference>
<keyword evidence="2" id="KW-0238">DNA-binding</keyword>
<keyword evidence="3" id="KW-0804">Transcription</keyword>
<comment type="caution">
    <text evidence="4">The sequence shown here is derived from an EMBL/GenBank/DDBJ whole genome shotgun (WGS) entry which is preliminary data.</text>
</comment>
<proteinExistence type="predicted"/>
<keyword evidence="5" id="KW-1185">Reference proteome</keyword>
<accession>A0A3S1D3I4</accession>
<dbReference type="GO" id="GO:0003677">
    <property type="term" value="F:DNA binding"/>
    <property type="evidence" value="ECO:0007669"/>
    <property type="project" value="UniProtKB-UniRule"/>
</dbReference>
<dbReference type="OrthoDB" id="9795242at2"/>
<evidence type="ECO:0000313" key="5">
    <source>
        <dbReference type="Proteomes" id="UP000281028"/>
    </source>
</evidence>
<protein>
    <submittedName>
        <fullName evidence="4">TetR/AcrR family transcriptional regulator</fullName>
    </submittedName>
</protein>
<dbReference type="SUPFAM" id="SSF46689">
    <property type="entry name" value="Homeodomain-like"/>
    <property type="match status" value="1"/>
</dbReference>
<dbReference type="PANTHER" id="PTHR47506">
    <property type="entry name" value="TRANSCRIPTIONAL REGULATORY PROTEIN"/>
    <property type="match status" value="1"/>
</dbReference>
<dbReference type="PROSITE" id="PS50977">
    <property type="entry name" value="HTH_TETR_2"/>
    <property type="match status" value="1"/>
</dbReference>
<reference evidence="4" key="1">
    <citation type="submission" date="2020-05" db="EMBL/GenBank/DDBJ databases">
        <title>Chitinophaga laudate sp. nov., isolated from a tropical peat swamp.</title>
        <authorList>
            <person name="Goh C.B.S."/>
            <person name="Lee M.S."/>
            <person name="Parimannan S."/>
            <person name="Pasbakhsh P."/>
            <person name="Yule C.M."/>
            <person name="Rajandas H."/>
            <person name="Loke S."/>
            <person name="Croft L."/>
            <person name="Tan J.B.L."/>
        </authorList>
    </citation>
    <scope>NUCLEOTIDE SEQUENCE</scope>
    <source>
        <strain evidence="4">Mgbs1</strain>
    </source>
</reference>
<gene>
    <name evidence="4" type="ORF">ECE50_003750</name>
</gene>
<dbReference type="InterPro" id="IPR001647">
    <property type="entry name" value="HTH_TetR"/>
</dbReference>
<dbReference type="InterPro" id="IPR011075">
    <property type="entry name" value="TetR_C"/>
</dbReference>
<dbReference type="SUPFAM" id="SSF48498">
    <property type="entry name" value="Tetracyclin repressor-like, C-terminal domain"/>
    <property type="match status" value="1"/>
</dbReference>
<evidence type="ECO:0000313" key="4">
    <source>
        <dbReference type="EMBL" id="NSL85931.1"/>
    </source>
</evidence>
<dbReference type="Pfam" id="PF16925">
    <property type="entry name" value="TetR_C_13"/>
    <property type="match status" value="1"/>
</dbReference>
<dbReference type="PANTHER" id="PTHR47506:SF10">
    <property type="entry name" value="TRANSCRIPTIONAL REGULATORY PROTEIN"/>
    <property type="match status" value="1"/>
</dbReference>
<dbReference type="Proteomes" id="UP000281028">
    <property type="component" value="Unassembled WGS sequence"/>
</dbReference>
<dbReference type="Pfam" id="PF00440">
    <property type="entry name" value="TetR_N"/>
    <property type="match status" value="1"/>
</dbReference>
<dbReference type="InterPro" id="IPR036271">
    <property type="entry name" value="Tet_transcr_reg_TetR-rel_C_sf"/>
</dbReference>
<keyword evidence="1" id="KW-0805">Transcription regulation</keyword>
<evidence type="ECO:0000256" key="2">
    <source>
        <dbReference type="ARBA" id="ARBA00023125"/>
    </source>
</evidence>
<evidence type="ECO:0000256" key="3">
    <source>
        <dbReference type="ARBA" id="ARBA00023163"/>
    </source>
</evidence>
<sequence length="192" mass="21746">MARLKEFNPEERLEKAKQLFWAKGYNATSMKDIVTVMKLNPGSIYSTFGGKQELFMECLKKYAGERLSAFRQEAGGEGSPLQVLEQVIREGASVLIREGKGCMTVRTMLELGKKNKQAHTVVTSQVKSIIDIFEALLVKAQEAGEVHAHREPREMAMFLYAGFNGVWQMDILLNDKRYVNSVIDQLIDSVRR</sequence>
<evidence type="ECO:0000256" key="1">
    <source>
        <dbReference type="ARBA" id="ARBA00023015"/>
    </source>
</evidence>
<dbReference type="AlphaFoldDB" id="A0A3S1D3I4"/>
<dbReference type="Gene3D" id="1.10.10.60">
    <property type="entry name" value="Homeodomain-like"/>
    <property type="match status" value="1"/>
</dbReference>
<dbReference type="Gene3D" id="1.10.357.10">
    <property type="entry name" value="Tetracycline Repressor, domain 2"/>
    <property type="match status" value="1"/>
</dbReference>
<name>A0A3S1D3I4_9BACT</name>